<dbReference type="AlphaFoldDB" id="A0A6J4JMR4"/>
<feature type="region of interest" description="Disordered" evidence="1">
    <location>
        <begin position="10"/>
        <end position="118"/>
    </location>
</feature>
<keyword evidence="2" id="KW-0346">Stress response</keyword>
<feature type="compositionally biased region" description="Basic and acidic residues" evidence="1">
    <location>
        <begin position="41"/>
        <end position="72"/>
    </location>
</feature>
<sequence length="118" mass="12148">DYLRCCVGIPERIGPAADPDAARPDPGQGAGRGRRAAVLRRHPDPVHRAGGRDPADLGRGAGDRQPRTDRAGRRPGAVQPGGPQRGRGAGAGLPDPAGAGRARRRGGAHRGSDRPLPL</sequence>
<name>A0A6J4JMR4_9ACTN</name>
<reference evidence="2" key="1">
    <citation type="submission" date="2020-02" db="EMBL/GenBank/DDBJ databases">
        <authorList>
            <person name="Meier V. D."/>
        </authorList>
    </citation>
    <scope>NUCLEOTIDE SEQUENCE</scope>
    <source>
        <strain evidence="2">AVDCRST_MAG41</strain>
    </source>
</reference>
<protein>
    <submittedName>
        <fullName evidence="2">Heat shock protein 60 family co-chaperone GroES</fullName>
    </submittedName>
</protein>
<accession>A0A6J4JMR4</accession>
<gene>
    <name evidence="2" type="ORF">AVDCRST_MAG41-3712</name>
</gene>
<evidence type="ECO:0000256" key="1">
    <source>
        <dbReference type="SAM" id="MobiDB-lite"/>
    </source>
</evidence>
<proteinExistence type="predicted"/>
<evidence type="ECO:0000313" key="2">
    <source>
        <dbReference type="EMBL" id="CAA9282523.1"/>
    </source>
</evidence>
<feature type="compositionally biased region" description="Low complexity" evidence="1">
    <location>
        <begin position="14"/>
        <end position="27"/>
    </location>
</feature>
<organism evidence="2">
    <name type="scientific">uncultured Mycobacteriales bacterium</name>
    <dbReference type="NCBI Taxonomy" id="581187"/>
    <lineage>
        <taxon>Bacteria</taxon>
        <taxon>Bacillati</taxon>
        <taxon>Actinomycetota</taxon>
        <taxon>Actinomycetes</taxon>
        <taxon>Mycobacteriales</taxon>
        <taxon>environmental samples</taxon>
    </lineage>
</organism>
<feature type="non-terminal residue" evidence="2">
    <location>
        <position position="1"/>
    </location>
</feature>
<feature type="non-terminal residue" evidence="2">
    <location>
        <position position="118"/>
    </location>
</feature>
<dbReference type="EMBL" id="CADCTP010000338">
    <property type="protein sequence ID" value="CAA9282523.1"/>
    <property type="molecule type" value="Genomic_DNA"/>
</dbReference>